<dbReference type="EMBL" id="CM035428">
    <property type="protein sequence ID" value="KAH7302171.1"/>
    <property type="molecule type" value="Genomic_DNA"/>
</dbReference>
<evidence type="ECO:0000313" key="1">
    <source>
        <dbReference type="EMBL" id="KAH7302171.1"/>
    </source>
</evidence>
<protein>
    <submittedName>
        <fullName evidence="1">Uncharacterized protein</fullName>
    </submittedName>
</protein>
<accession>A0A8T2S258</accession>
<keyword evidence="2" id="KW-1185">Reference proteome</keyword>
<gene>
    <name evidence="1" type="ORF">KP509_23G059400</name>
</gene>
<dbReference type="Proteomes" id="UP000825935">
    <property type="component" value="Chromosome 23"/>
</dbReference>
<evidence type="ECO:0000313" key="2">
    <source>
        <dbReference type="Proteomes" id="UP000825935"/>
    </source>
</evidence>
<organism evidence="1 2">
    <name type="scientific">Ceratopteris richardii</name>
    <name type="common">Triangle waterfern</name>
    <dbReference type="NCBI Taxonomy" id="49495"/>
    <lineage>
        <taxon>Eukaryota</taxon>
        <taxon>Viridiplantae</taxon>
        <taxon>Streptophyta</taxon>
        <taxon>Embryophyta</taxon>
        <taxon>Tracheophyta</taxon>
        <taxon>Polypodiopsida</taxon>
        <taxon>Polypodiidae</taxon>
        <taxon>Polypodiales</taxon>
        <taxon>Pteridineae</taxon>
        <taxon>Pteridaceae</taxon>
        <taxon>Parkerioideae</taxon>
        <taxon>Ceratopteris</taxon>
    </lineage>
</organism>
<sequence length="117" mass="13462">MIVTSLGGNERPWFRHGLQKKALALRGLRACYLHMPHDVKLIALKLPHLAAEDIVEGLCKLCSIRFHRIKIFPPNQSRALQNNIPASMRSHINRKYISTQFTQIFPTSNLGQRIDRH</sequence>
<comment type="caution">
    <text evidence="1">The sequence shown here is derived from an EMBL/GenBank/DDBJ whole genome shotgun (WGS) entry which is preliminary data.</text>
</comment>
<proteinExistence type="predicted"/>
<dbReference type="AlphaFoldDB" id="A0A8T2S258"/>
<name>A0A8T2S258_CERRI</name>
<reference evidence="1 2" key="1">
    <citation type="submission" date="2021-08" db="EMBL/GenBank/DDBJ databases">
        <title>WGS assembly of Ceratopteris richardii.</title>
        <authorList>
            <person name="Marchant D.B."/>
            <person name="Chen G."/>
            <person name="Jenkins J."/>
            <person name="Shu S."/>
            <person name="Leebens-Mack J."/>
            <person name="Grimwood J."/>
            <person name="Schmutz J."/>
            <person name="Soltis P."/>
            <person name="Soltis D."/>
            <person name="Chen Z.-H."/>
        </authorList>
    </citation>
    <scope>NUCLEOTIDE SEQUENCE [LARGE SCALE GENOMIC DNA]</scope>
    <source>
        <strain evidence="1">Whitten #5841</strain>
        <tissue evidence="1">Leaf</tissue>
    </source>
</reference>